<keyword evidence="1" id="KW-1133">Transmembrane helix</keyword>
<comment type="caution">
    <text evidence="3">The sequence shown here is derived from an EMBL/GenBank/DDBJ whole genome shotgun (WGS) entry which is preliminary data.</text>
</comment>
<keyword evidence="1" id="KW-0812">Transmembrane</keyword>
<dbReference type="Gene3D" id="3.90.550.10">
    <property type="entry name" value="Spore Coat Polysaccharide Biosynthesis Protein SpsA, Chain A"/>
    <property type="match status" value="1"/>
</dbReference>
<dbReference type="Proteomes" id="UP001434883">
    <property type="component" value="Unassembled WGS sequence"/>
</dbReference>
<evidence type="ECO:0000313" key="4">
    <source>
        <dbReference type="Proteomes" id="UP001434883"/>
    </source>
</evidence>
<keyword evidence="1" id="KW-0472">Membrane</keyword>
<feature type="transmembrane region" description="Helical" evidence="1">
    <location>
        <begin position="6"/>
        <end position="25"/>
    </location>
</feature>
<dbReference type="EMBL" id="JAHRIN010081484">
    <property type="protein sequence ID" value="MEQ2219818.1"/>
    <property type="molecule type" value="Genomic_DNA"/>
</dbReference>
<evidence type="ECO:0000259" key="2">
    <source>
        <dbReference type="Pfam" id="PF13733"/>
    </source>
</evidence>
<dbReference type="Pfam" id="PF13733">
    <property type="entry name" value="Glyco_transf_7N"/>
    <property type="match status" value="1"/>
</dbReference>
<sequence>EKIFYVLVLSALLTMTCIVVFLSCNKDSSLRFLSMTQHVVERNRTFFGKIMEHFWATHISNVSEKTNTTSDKLLELCPDTPPTLVGPLLVEFETKRNLEDVRQQLRPLLKQGGWYKPPNCIAKQKVSQ</sequence>
<gene>
    <name evidence="3" type="ORF">XENOCAPTIV_024777</name>
</gene>
<evidence type="ECO:0000256" key="1">
    <source>
        <dbReference type="SAM" id="Phobius"/>
    </source>
</evidence>
<protein>
    <recommendedName>
        <fullName evidence="2">Galactosyltransferase N-terminal domain-containing protein</fullName>
    </recommendedName>
</protein>
<proteinExistence type="predicted"/>
<feature type="non-terminal residue" evidence="3">
    <location>
        <position position="1"/>
    </location>
</feature>
<dbReference type="InterPro" id="IPR027995">
    <property type="entry name" value="Galactosyl_T_N"/>
</dbReference>
<evidence type="ECO:0000313" key="3">
    <source>
        <dbReference type="EMBL" id="MEQ2219818.1"/>
    </source>
</evidence>
<dbReference type="InterPro" id="IPR029044">
    <property type="entry name" value="Nucleotide-diphossugar_trans"/>
</dbReference>
<feature type="domain" description="Galactosyltransferase N-terminal" evidence="2">
    <location>
        <begin position="77"/>
        <end position="127"/>
    </location>
</feature>
<organism evidence="3 4">
    <name type="scientific">Xenoophorus captivus</name>
    <dbReference type="NCBI Taxonomy" id="1517983"/>
    <lineage>
        <taxon>Eukaryota</taxon>
        <taxon>Metazoa</taxon>
        <taxon>Chordata</taxon>
        <taxon>Craniata</taxon>
        <taxon>Vertebrata</taxon>
        <taxon>Euteleostomi</taxon>
        <taxon>Actinopterygii</taxon>
        <taxon>Neopterygii</taxon>
        <taxon>Teleostei</taxon>
        <taxon>Neoteleostei</taxon>
        <taxon>Acanthomorphata</taxon>
        <taxon>Ovalentaria</taxon>
        <taxon>Atherinomorphae</taxon>
        <taxon>Cyprinodontiformes</taxon>
        <taxon>Goodeidae</taxon>
        <taxon>Xenoophorus</taxon>
    </lineage>
</organism>
<keyword evidence="4" id="KW-1185">Reference proteome</keyword>
<name>A0ABV0SJS0_9TELE</name>
<reference evidence="3 4" key="1">
    <citation type="submission" date="2021-06" db="EMBL/GenBank/DDBJ databases">
        <authorList>
            <person name="Palmer J.M."/>
        </authorList>
    </citation>
    <scope>NUCLEOTIDE SEQUENCE [LARGE SCALE GENOMIC DNA]</scope>
    <source>
        <strain evidence="3 4">XC_2019</strain>
        <tissue evidence="3">Muscle</tissue>
    </source>
</reference>
<accession>A0ABV0SJS0</accession>